<evidence type="ECO:0000313" key="3">
    <source>
        <dbReference type="Proteomes" id="UP000554482"/>
    </source>
</evidence>
<dbReference type="EMBL" id="JABWDY010031434">
    <property type="protein sequence ID" value="KAF5184916.1"/>
    <property type="molecule type" value="Genomic_DNA"/>
</dbReference>
<evidence type="ECO:0000313" key="2">
    <source>
        <dbReference type="EMBL" id="KAF5184916.1"/>
    </source>
</evidence>
<reference evidence="2 3" key="1">
    <citation type="submission" date="2020-06" db="EMBL/GenBank/DDBJ databases">
        <title>Transcriptomic and genomic resources for Thalictrum thalictroides and T. hernandezii: Facilitating candidate gene discovery in an emerging model plant lineage.</title>
        <authorList>
            <person name="Arias T."/>
            <person name="Riano-Pachon D.M."/>
            <person name="Di Stilio V.S."/>
        </authorList>
    </citation>
    <scope>NUCLEOTIDE SEQUENCE [LARGE SCALE GENOMIC DNA]</scope>
    <source>
        <strain evidence="3">cv. WT478/WT964</strain>
        <tissue evidence="2">Leaves</tissue>
    </source>
</reference>
<sequence length="247" mass="28192">MSLVDKNIPDVDDDHFMLLLEGQLKAGARLPLSKFVCDVLNHYNKAPINMASSFWHAMRIMDELRSMFHYNIEVADVISFFFMKPCRGDDGTFFLTKRSVWSGYNIWHAGVSNDHWKSTKLFRVRGDTPHSNELITREDPVDLLRFGALTWEAKRKLVPYLNHLFVTPREKNQGKFVTPEGVCVVRRIRVKGSFTGLPIVEIVEFNPNDPVVLAVPIKMSKQNKSSTRRRPALPNAGLFSGSQESLT</sequence>
<gene>
    <name evidence="2" type="ORF">FRX31_025496</name>
</gene>
<dbReference type="Proteomes" id="UP000554482">
    <property type="component" value="Unassembled WGS sequence"/>
</dbReference>
<proteinExistence type="predicted"/>
<organism evidence="2 3">
    <name type="scientific">Thalictrum thalictroides</name>
    <name type="common">Rue-anemone</name>
    <name type="synonym">Anemone thalictroides</name>
    <dbReference type="NCBI Taxonomy" id="46969"/>
    <lineage>
        <taxon>Eukaryota</taxon>
        <taxon>Viridiplantae</taxon>
        <taxon>Streptophyta</taxon>
        <taxon>Embryophyta</taxon>
        <taxon>Tracheophyta</taxon>
        <taxon>Spermatophyta</taxon>
        <taxon>Magnoliopsida</taxon>
        <taxon>Ranunculales</taxon>
        <taxon>Ranunculaceae</taxon>
        <taxon>Thalictroideae</taxon>
        <taxon>Thalictrum</taxon>
    </lineage>
</organism>
<comment type="caution">
    <text evidence="2">The sequence shown here is derived from an EMBL/GenBank/DDBJ whole genome shotgun (WGS) entry which is preliminary data.</text>
</comment>
<feature type="non-terminal residue" evidence="2">
    <location>
        <position position="1"/>
    </location>
</feature>
<accession>A0A7J6VIH8</accession>
<keyword evidence="3" id="KW-1185">Reference proteome</keyword>
<name>A0A7J6VIH8_THATH</name>
<protein>
    <submittedName>
        <fullName evidence="2">Uncharacterized protein</fullName>
    </submittedName>
</protein>
<feature type="region of interest" description="Disordered" evidence="1">
    <location>
        <begin position="223"/>
        <end position="247"/>
    </location>
</feature>
<evidence type="ECO:0000256" key="1">
    <source>
        <dbReference type="SAM" id="MobiDB-lite"/>
    </source>
</evidence>
<dbReference type="AlphaFoldDB" id="A0A7J6VIH8"/>